<evidence type="ECO:0000259" key="5">
    <source>
        <dbReference type="Pfam" id="PF13193"/>
    </source>
</evidence>
<dbReference type="Gene3D" id="2.30.38.10">
    <property type="entry name" value="Luciferase, Domain 3"/>
    <property type="match status" value="1"/>
</dbReference>
<dbReference type="SUPFAM" id="SSF56801">
    <property type="entry name" value="Acetyl-CoA synthetase-like"/>
    <property type="match status" value="1"/>
</dbReference>
<dbReference type="eggNOG" id="COG1021">
    <property type="taxonomic scope" value="Bacteria"/>
</dbReference>
<dbReference type="Pfam" id="PF00425">
    <property type="entry name" value="Chorismate_bind"/>
    <property type="match status" value="1"/>
</dbReference>
<dbReference type="Gene3D" id="3.40.50.980">
    <property type="match status" value="2"/>
</dbReference>
<dbReference type="eggNOG" id="COG0147">
    <property type="taxonomic scope" value="Bacteria"/>
</dbReference>
<gene>
    <name evidence="6" type="ORF">PHAMO_270037</name>
</gene>
<evidence type="ECO:0000256" key="2">
    <source>
        <dbReference type="ARBA" id="ARBA00022598"/>
    </source>
</evidence>
<dbReference type="InterPro" id="IPR019996">
    <property type="entry name" value="Salicylate_synthase"/>
</dbReference>
<protein>
    <submittedName>
        <fullName evidence="6">AMP-dependent synthetase and ligase</fullName>
    </submittedName>
</protein>
<dbReference type="PRINTS" id="PR00095">
    <property type="entry name" value="ANTSNTHASEI"/>
</dbReference>
<evidence type="ECO:0000259" key="3">
    <source>
        <dbReference type="Pfam" id="PF00425"/>
    </source>
</evidence>
<dbReference type="Pfam" id="PF13193">
    <property type="entry name" value="AMP-binding_C"/>
    <property type="match status" value="1"/>
</dbReference>
<keyword evidence="2 6" id="KW-0436">Ligase</keyword>
<feature type="domain" description="AMP-dependent synthetase/ligase" evidence="4">
    <location>
        <begin position="33"/>
        <end position="395"/>
    </location>
</feature>
<dbReference type="PANTHER" id="PTHR43767">
    <property type="entry name" value="LONG-CHAIN-FATTY-ACID--COA LIGASE"/>
    <property type="match status" value="1"/>
</dbReference>
<dbReference type="OrthoDB" id="9803968at2"/>
<keyword evidence="7" id="KW-1185">Reference proteome</keyword>
<dbReference type="FunFam" id="2.30.38.10:FF:000003">
    <property type="entry name" value="Vibriobactin-specific 2,3-dihydroxybenzoate-AMP ligase"/>
    <property type="match status" value="1"/>
</dbReference>
<accession>H8FS58</accession>
<dbReference type="RefSeq" id="WP_002728092.1">
    <property type="nucleotide sequence ID" value="NZ_CAHP01000020.1"/>
</dbReference>
<evidence type="ECO:0000313" key="7">
    <source>
        <dbReference type="Proteomes" id="UP000004169"/>
    </source>
</evidence>
<dbReference type="PANTHER" id="PTHR43767:SF1">
    <property type="entry name" value="NONRIBOSOMAL PEPTIDE SYNTHASE PES1 (EUROFUNG)-RELATED"/>
    <property type="match status" value="1"/>
</dbReference>
<dbReference type="NCBIfam" id="TIGR03494">
    <property type="entry name" value="salicyl_syn"/>
    <property type="match status" value="1"/>
</dbReference>
<dbReference type="InterPro" id="IPR025110">
    <property type="entry name" value="AMP-bd_C"/>
</dbReference>
<feature type="domain" description="Chorismate-utilising enzyme C-terminal" evidence="3">
    <location>
        <begin position="715"/>
        <end position="968"/>
    </location>
</feature>
<sequence>MKPSFHAWPDHLAEQYERKGYWQPLTLGQHVHAWAASFSSRIALVDGAQRMSYAELDARIDRLAAGFHALGLAAGERVLVQLPNSIGFVTACFALFRLGVVPVLAMPAQRTAEIDALCQLAEPVAYLLPDRFLGFDYRQMAEQVAARHPALRLLIVDGAPGGGHLTLEGIERPAARVFTGPSHRDVALLLQSGGTTGTPKLIPRTHADYAYAARASAEICGIGPDSVTLAALPLAHNFPLCCPGLLGTLGQGGRVVLARTPGFDEAFPLIAIEGVTHTALVPALARLWASARTWNQENLSSLALLQIGGARLEPTAAADIRTALGCPIQQVFGMAEGLLCYTRLDDPDNVTLATQGRPLSPDDEVRIVDTEGREVTSGETGELLTRGPYTIRGYFRAEEVNATAFTPDGFFRSGDLVRRTTDGNLVVEGRVKDQINRGGEKIAAAEIEQHLRAHPAVRDAAVVAVPDPRLGERSCAVLIAPEDPPDLDRLHAFLRDRGLPRHKWPDQITFARSWPLTAIGKIDKKQLARQALIRQSDEPRPYLEMEVALAGDPLELAARIAANDPAEALMIYERGGEWSIGVGRAAEILADADGVVVRKGDGVRRWDGPNLAALMTEALSALPFSGWRAYGTAQFELARRFQDLPLATDAAPLLHMVLPESEIRLSQGRALLRGLDQPTLDALTRQLKAIERVAAPHRPAAARIEVAEVETAEAEPYRRRVAAAVTEIHQGHYQKVILSRRVELATPPDLIASYLVARRANTPARSFLLRRDDFAAIGFSPETVVEVAADGAVSTQPLAGTRAMGGNQAEEDRLRAELLSDAKEIAEHAVSVKLACEELNSVCVPGSVQVCDFMSVCRRGSVQHLGSRVAGRLAAGRTAWDAFAVLFPAVTASGIPKRPAIEAIGRHEPGPRGLYSGCVMIADADGSLDAALVLRTVYRRGERAWLQAGAGLVALSTPEREFRETCEKLNSVSPHLIAAAPAEEDDHALEEARA</sequence>
<dbReference type="SUPFAM" id="SSF56322">
    <property type="entry name" value="ADC synthase"/>
    <property type="match status" value="1"/>
</dbReference>
<comment type="pathway">
    <text evidence="1">Siderophore biosynthesis.</text>
</comment>
<dbReference type="GO" id="GO:0008909">
    <property type="term" value="F:isochorismate synthase activity"/>
    <property type="evidence" value="ECO:0007669"/>
    <property type="project" value="InterPro"/>
</dbReference>
<dbReference type="PROSITE" id="PS00455">
    <property type="entry name" value="AMP_BINDING"/>
    <property type="match status" value="1"/>
</dbReference>
<dbReference type="STRING" id="1150626.PHAMO_270037"/>
<evidence type="ECO:0000256" key="1">
    <source>
        <dbReference type="ARBA" id="ARBA00004924"/>
    </source>
</evidence>
<dbReference type="EMBL" id="CAHP01000020">
    <property type="protein sequence ID" value="CCG41196.1"/>
    <property type="molecule type" value="Genomic_DNA"/>
</dbReference>
<dbReference type="InterPro" id="IPR019999">
    <property type="entry name" value="Anth_synth_I-like"/>
</dbReference>
<dbReference type="InterPro" id="IPR020845">
    <property type="entry name" value="AMP-binding_CS"/>
</dbReference>
<dbReference type="InterPro" id="IPR000873">
    <property type="entry name" value="AMP-dep_synth/lig_dom"/>
</dbReference>
<evidence type="ECO:0000259" key="4">
    <source>
        <dbReference type="Pfam" id="PF00501"/>
    </source>
</evidence>
<evidence type="ECO:0000313" key="6">
    <source>
        <dbReference type="EMBL" id="CCG41196.1"/>
    </source>
</evidence>
<organism evidence="6 7">
    <name type="scientific">Magnetospirillum molischianum DSM 120</name>
    <dbReference type="NCBI Taxonomy" id="1150626"/>
    <lineage>
        <taxon>Bacteria</taxon>
        <taxon>Pseudomonadati</taxon>
        <taxon>Pseudomonadota</taxon>
        <taxon>Alphaproteobacteria</taxon>
        <taxon>Rhodospirillales</taxon>
        <taxon>Rhodospirillaceae</taxon>
        <taxon>Magnetospirillum</taxon>
    </lineage>
</organism>
<name>H8FS58_MAGML</name>
<reference evidence="6 7" key="1">
    <citation type="journal article" date="2012" name="J. Bacteriol.">
        <title>Draft Genome Sequence of the Purple Photosynthetic Bacterium Phaeospirillum molischianum DSM120, a Particularly Versatile Bacterium.</title>
        <authorList>
            <person name="Duquesne K."/>
            <person name="Prima V."/>
            <person name="Ji B."/>
            <person name="Rouy Z."/>
            <person name="Medigue C."/>
            <person name="Talla E."/>
            <person name="Sturgis J.N."/>
        </authorList>
    </citation>
    <scope>NUCLEOTIDE SEQUENCE [LARGE SCALE GENOMIC DNA]</scope>
    <source>
        <strain evidence="7">DSM120</strain>
    </source>
</reference>
<dbReference type="Gene3D" id="3.60.120.10">
    <property type="entry name" value="Anthranilate synthase"/>
    <property type="match status" value="1"/>
</dbReference>
<proteinExistence type="predicted"/>
<dbReference type="Pfam" id="PF00501">
    <property type="entry name" value="AMP-binding"/>
    <property type="match status" value="1"/>
</dbReference>
<dbReference type="Gene3D" id="3.30.300.30">
    <property type="match status" value="1"/>
</dbReference>
<dbReference type="InterPro" id="IPR015890">
    <property type="entry name" value="Chorismate_C"/>
</dbReference>
<dbReference type="InterPro" id="IPR005801">
    <property type="entry name" value="ADC_synthase"/>
</dbReference>
<dbReference type="GO" id="GO:0016878">
    <property type="term" value="F:acid-thiol ligase activity"/>
    <property type="evidence" value="ECO:0007669"/>
    <property type="project" value="UniProtKB-ARBA"/>
</dbReference>
<dbReference type="InterPro" id="IPR045851">
    <property type="entry name" value="AMP-bd_C_sf"/>
</dbReference>
<dbReference type="InterPro" id="IPR050237">
    <property type="entry name" value="ATP-dep_AMP-bd_enzyme"/>
</dbReference>
<feature type="domain" description="AMP-binding enzyme C-terminal" evidence="5">
    <location>
        <begin position="446"/>
        <end position="521"/>
    </location>
</feature>
<comment type="caution">
    <text evidence="6">The sequence shown here is derived from an EMBL/GenBank/DDBJ whole genome shotgun (WGS) entry which is preliminary data.</text>
</comment>
<dbReference type="AlphaFoldDB" id="H8FS58"/>
<dbReference type="Proteomes" id="UP000004169">
    <property type="component" value="Unassembled WGS sequence"/>
</dbReference>
<dbReference type="GO" id="GO:0016833">
    <property type="term" value="F:oxo-acid-lyase activity"/>
    <property type="evidence" value="ECO:0007669"/>
    <property type="project" value="InterPro"/>
</dbReference>